<gene>
    <name evidence="2" type="ORF">LSCM1_01861</name>
</gene>
<organism evidence="2 3">
    <name type="scientific">Leishmania martiniquensis</name>
    <dbReference type="NCBI Taxonomy" id="1580590"/>
    <lineage>
        <taxon>Eukaryota</taxon>
        <taxon>Discoba</taxon>
        <taxon>Euglenozoa</taxon>
        <taxon>Kinetoplastea</taxon>
        <taxon>Metakinetoplastina</taxon>
        <taxon>Trypanosomatida</taxon>
        <taxon>Trypanosomatidae</taxon>
        <taxon>Leishmaniinae</taxon>
        <taxon>Leishmania</taxon>
    </lineage>
</organism>
<dbReference type="OrthoDB" id="272225at2759"/>
<dbReference type="EMBL" id="JAFEUZ010000032">
    <property type="protein sequence ID" value="KAG5470615.1"/>
    <property type="molecule type" value="Genomic_DNA"/>
</dbReference>
<feature type="compositionally biased region" description="Polar residues" evidence="1">
    <location>
        <begin position="486"/>
        <end position="529"/>
    </location>
</feature>
<dbReference type="Proteomes" id="UP000673552">
    <property type="component" value="Chromosome 32"/>
</dbReference>
<evidence type="ECO:0000313" key="3">
    <source>
        <dbReference type="Proteomes" id="UP000673552"/>
    </source>
</evidence>
<reference evidence="2 3" key="1">
    <citation type="submission" date="2021-03" db="EMBL/GenBank/DDBJ databases">
        <title>Leishmania (Mundinia) martiniquensis Genome sequencing and assembly.</title>
        <authorList>
            <person name="Almutairi H."/>
            <person name="Gatherer D."/>
        </authorList>
    </citation>
    <scope>NUCLEOTIDE SEQUENCE [LARGE SCALE GENOMIC DNA]</scope>
    <source>
        <strain evidence="2">LSCM1</strain>
    </source>
</reference>
<keyword evidence="3" id="KW-1185">Reference proteome</keyword>
<feature type="compositionally biased region" description="Low complexity" evidence="1">
    <location>
        <begin position="597"/>
        <end position="607"/>
    </location>
</feature>
<comment type="caution">
    <text evidence="2">The sequence shown here is derived from an EMBL/GenBank/DDBJ whole genome shotgun (WGS) entry which is preliminary data.</text>
</comment>
<feature type="region of interest" description="Disordered" evidence="1">
    <location>
        <begin position="575"/>
        <end position="609"/>
    </location>
</feature>
<feature type="region of interest" description="Disordered" evidence="1">
    <location>
        <begin position="462"/>
        <end position="541"/>
    </location>
</feature>
<accession>A0A836KH79</accession>
<dbReference type="GeneID" id="92511971"/>
<feature type="region of interest" description="Disordered" evidence="1">
    <location>
        <begin position="271"/>
        <end position="297"/>
    </location>
</feature>
<proteinExistence type="predicted"/>
<evidence type="ECO:0000313" key="2">
    <source>
        <dbReference type="EMBL" id="KAG5470615.1"/>
    </source>
</evidence>
<sequence length="869" mass="94008">MSAVHLHPHFVAACSYADVSSVVKLLKEPIDDADFKASDDAPYLPAAFTSTIHLSDTLSGLTHPMRPSPLEQRSANRTVTEKAVHAPFESDALMPSNPSRLPSGEAYAVPKDEGATPFSPSPLSNVQMRNDSCSKRSRLPSLAGAKPQQPKVLYIWDVDDTLVASGVSGVRQNPVFRDAELVALFRSAGDNARHLFLSQGSIDDVLDKPCGRLSCVRPFLERTTGLYGGRRAGDDSVGGSSAAPGRGVTVGRSRAACVLCCGASSQIKAPRPSALSAAGDRDASNGNRAARSGFKDDDLRHLGSGTVVVRLTTVRGRRETAEDAAFLDDPSASPTCSHSFEGVLDERAERPGRWLILRPEVWGITLASMSTFFPPSRNTAFVNGKLYRKMDVVWSLAMSSAWDSVLFIDNNLSELGVVRYGLQMSDLHDLRRQRNTYRFFQADYLLLATSAKLHELELQYGRDVTKPPETTELSPSVEDMPHRSSGDAQAQKATAVTLPSGSASTTVGKTSNAEETGDLTPSKSTTASSCGGPDSAGVHQGGVGSIDVGYTSSERRCSSLWDAAANGVASDVNSVNASGSDSALPHPDAAPPLVAQSWHGSSSSHPSVNVDGLSPRLPCISHHPPHREGDGSLETAAIPPLNATKRPPKHSCRDVDLVVVNLHLPSEAYQQVLTAARTDSSGQRSMQRTDSVLDRYVGQPVFVGDRSCTDEQYRAILKYFQEAESALFQLIDEDMRANGFVDVSKASRWVPDTRTVYAPIRVRPTFVPHLLNFYKPFFDELEEQVVLALQHTGSTRASRLLHKEAQRLYYTLQRALPFIDPYLTGDLGCILFDICITDGSVPRSLLEQLKKTIAKTRACIQPGQGKRQS</sequence>
<dbReference type="AlphaFoldDB" id="A0A836KH79"/>
<dbReference type="RefSeq" id="XP_067176008.1">
    <property type="nucleotide sequence ID" value="XM_067319459.1"/>
</dbReference>
<name>A0A836KH79_9TRYP</name>
<protein>
    <submittedName>
        <fullName evidence="2">Uncharacterized protein</fullName>
    </submittedName>
</protein>
<dbReference type="KEGG" id="lmat:92511971"/>
<evidence type="ECO:0000256" key="1">
    <source>
        <dbReference type="SAM" id="MobiDB-lite"/>
    </source>
</evidence>